<evidence type="ECO:0000313" key="2">
    <source>
        <dbReference type="Proteomes" id="UP000001349"/>
    </source>
</evidence>
<protein>
    <recommendedName>
        <fullName evidence="3">Inclusion body protein</fullName>
    </recommendedName>
</protein>
<dbReference type="eggNOG" id="ENOG50334QA">
    <property type="taxonomic scope" value="Bacteria"/>
</dbReference>
<name>B8I458_RUMCH</name>
<accession>B8I458</accession>
<reference evidence="1 2" key="1">
    <citation type="submission" date="2009-01" db="EMBL/GenBank/DDBJ databases">
        <title>Complete sequence of Clostridium cellulolyticum H10.</title>
        <authorList>
            <consortium name="US DOE Joint Genome Institute"/>
            <person name="Lucas S."/>
            <person name="Copeland A."/>
            <person name="Lapidus A."/>
            <person name="Glavina del Rio T."/>
            <person name="Dalin E."/>
            <person name="Tice H."/>
            <person name="Bruce D."/>
            <person name="Goodwin L."/>
            <person name="Pitluck S."/>
            <person name="Chertkov O."/>
            <person name="Saunders E."/>
            <person name="Brettin T."/>
            <person name="Detter J.C."/>
            <person name="Han C."/>
            <person name="Larimer F."/>
            <person name="Land M."/>
            <person name="Hauser L."/>
            <person name="Kyrpides N."/>
            <person name="Ivanova N."/>
            <person name="Zhou J."/>
            <person name="Richardson P."/>
        </authorList>
    </citation>
    <scope>NUCLEOTIDE SEQUENCE [LARGE SCALE GENOMIC DNA]</scope>
    <source>
        <strain evidence="2">ATCC 35319 / DSM 5812 / JCM 6584 / H10</strain>
    </source>
</reference>
<dbReference type="InterPro" id="IPR038712">
    <property type="entry name" value="PixA-like_sf"/>
</dbReference>
<dbReference type="KEGG" id="cce:Ccel_2148"/>
<keyword evidence="2" id="KW-1185">Reference proteome</keyword>
<dbReference type="OrthoDB" id="1431504at2"/>
<dbReference type="RefSeq" id="WP_015925589.1">
    <property type="nucleotide sequence ID" value="NC_011898.1"/>
</dbReference>
<evidence type="ECO:0000313" key="1">
    <source>
        <dbReference type="EMBL" id="ACL76491.1"/>
    </source>
</evidence>
<organism evidence="1 2">
    <name type="scientific">Ruminiclostridium cellulolyticum (strain ATCC 35319 / DSM 5812 / JCM 6584 / H10)</name>
    <name type="common">Clostridium cellulolyticum</name>
    <dbReference type="NCBI Taxonomy" id="394503"/>
    <lineage>
        <taxon>Bacteria</taxon>
        <taxon>Bacillati</taxon>
        <taxon>Bacillota</taxon>
        <taxon>Clostridia</taxon>
        <taxon>Eubacteriales</taxon>
        <taxon>Oscillospiraceae</taxon>
        <taxon>Ruminiclostridium</taxon>
    </lineage>
</organism>
<dbReference type="AlphaFoldDB" id="B8I458"/>
<dbReference type="HOGENOM" id="CLU_142154_0_0_9"/>
<gene>
    <name evidence="1" type="ordered locus">Ccel_2148</name>
</gene>
<dbReference type="Proteomes" id="UP000001349">
    <property type="component" value="Chromosome"/>
</dbReference>
<sequence length="140" mass="15195">MTDTIVLKAQIRAQTKIVITVDTSRVLSGDTRGIFMIDNRAEVGSSNEGTLELSTKCFAGDYVSWLVNPIDPDTQDTVSIAGFQVSSGNVFGGEGSPEPASDDNTYWMGRAFNQGSTTYQIKLLINGTHVIQWDPFITAI</sequence>
<dbReference type="Gene3D" id="2.60.40.3910">
    <property type="entry name" value="Inclusion body protein"/>
    <property type="match status" value="1"/>
</dbReference>
<dbReference type="EMBL" id="CP001348">
    <property type="protein sequence ID" value="ACL76491.1"/>
    <property type="molecule type" value="Genomic_DNA"/>
</dbReference>
<proteinExistence type="predicted"/>
<evidence type="ECO:0008006" key="3">
    <source>
        <dbReference type="Google" id="ProtNLM"/>
    </source>
</evidence>